<dbReference type="Proteomes" id="UP000789508">
    <property type="component" value="Unassembled WGS sequence"/>
</dbReference>
<keyword evidence="3" id="KW-1185">Reference proteome</keyword>
<dbReference type="PANTHER" id="PTHR43628">
    <property type="entry name" value="ACTIVATOR OF C KINASE PROTEIN 1-RELATED"/>
    <property type="match status" value="1"/>
</dbReference>
<name>A0A9N9FCK1_9GLOM</name>
<dbReference type="Pfam" id="PF08238">
    <property type="entry name" value="Sel1"/>
    <property type="match status" value="7"/>
</dbReference>
<dbReference type="SMART" id="SM00671">
    <property type="entry name" value="SEL1"/>
    <property type="match status" value="8"/>
</dbReference>
<dbReference type="InterPro" id="IPR006597">
    <property type="entry name" value="Sel1-like"/>
</dbReference>
<dbReference type="InterPro" id="IPR011990">
    <property type="entry name" value="TPR-like_helical_dom_sf"/>
</dbReference>
<feature type="coiled-coil region" evidence="1">
    <location>
        <begin position="48"/>
        <end position="75"/>
    </location>
</feature>
<dbReference type="PANTHER" id="PTHR43628:SF1">
    <property type="entry name" value="CHITIN SYNTHASE REGULATORY FACTOR 2-RELATED"/>
    <property type="match status" value="1"/>
</dbReference>
<comment type="caution">
    <text evidence="2">The sequence shown here is derived from an EMBL/GenBank/DDBJ whole genome shotgun (WGS) entry which is preliminary data.</text>
</comment>
<gene>
    <name evidence="2" type="ORF">ALEPTO_LOCUS4684</name>
</gene>
<evidence type="ECO:0000313" key="3">
    <source>
        <dbReference type="Proteomes" id="UP000789508"/>
    </source>
</evidence>
<dbReference type="Gene3D" id="1.25.40.10">
    <property type="entry name" value="Tetratricopeptide repeat domain"/>
    <property type="match status" value="3"/>
</dbReference>
<proteinExistence type="predicted"/>
<keyword evidence="1" id="KW-0175">Coiled coil</keyword>
<sequence>MPGKIINPQSVSYNSFADFKSTNKGTLNELAINFLKQINKGTQYAEIIDDIKNYLEQQNLQLSELLEQLQKGKRQYKCLLGFCYERIPECQDPAKAFTAYNDASQSNFPFGYLFLAACYENGIGVRRSFAKAFKNYKKAEEYNNLQCTCIQYRLGRCYERGIGTSVNMDTAFDWYMKAATSGNTGAQNKLGYWYEEGIHVKKDPKKAFTYYYEAAKGGFVCAQYNTAECLRLGIGTTKGALRAFYWYQRAAENGDPNSQYWLAYHYHYGIATAENNELALKWYLKAAEAATVTIEVARVYYSLGCIYDYRQLGVKRDDKKAFGWYKKASNAGVIEATKRLAKFYQNGFGTDVDIDKAYAMTLIAKEHYKEDSQNEYRYE</sequence>
<protein>
    <submittedName>
        <fullName evidence="2">12534_t:CDS:1</fullName>
    </submittedName>
</protein>
<organism evidence="2 3">
    <name type="scientific">Ambispora leptoticha</name>
    <dbReference type="NCBI Taxonomy" id="144679"/>
    <lineage>
        <taxon>Eukaryota</taxon>
        <taxon>Fungi</taxon>
        <taxon>Fungi incertae sedis</taxon>
        <taxon>Mucoromycota</taxon>
        <taxon>Glomeromycotina</taxon>
        <taxon>Glomeromycetes</taxon>
        <taxon>Archaeosporales</taxon>
        <taxon>Ambisporaceae</taxon>
        <taxon>Ambispora</taxon>
    </lineage>
</organism>
<dbReference type="SUPFAM" id="SSF81901">
    <property type="entry name" value="HCP-like"/>
    <property type="match status" value="2"/>
</dbReference>
<evidence type="ECO:0000313" key="2">
    <source>
        <dbReference type="EMBL" id="CAG8525564.1"/>
    </source>
</evidence>
<evidence type="ECO:0000256" key="1">
    <source>
        <dbReference type="SAM" id="Coils"/>
    </source>
</evidence>
<dbReference type="OrthoDB" id="272077at2759"/>
<dbReference type="AlphaFoldDB" id="A0A9N9FCK1"/>
<reference evidence="2" key="1">
    <citation type="submission" date="2021-06" db="EMBL/GenBank/DDBJ databases">
        <authorList>
            <person name="Kallberg Y."/>
            <person name="Tangrot J."/>
            <person name="Rosling A."/>
        </authorList>
    </citation>
    <scope>NUCLEOTIDE SEQUENCE</scope>
    <source>
        <strain evidence="2">FL130A</strain>
    </source>
</reference>
<accession>A0A9N9FCK1</accession>
<dbReference type="InterPro" id="IPR052945">
    <property type="entry name" value="Mitotic_Regulator"/>
</dbReference>
<dbReference type="EMBL" id="CAJVPS010001132">
    <property type="protein sequence ID" value="CAG8525564.1"/>
    <property type="molecule type" value="Genomic_DNA"/>
</dbReference>